<dbReference type="SUPFAM" id="SSF56601">
    <property type="entry name" value="beta-lactamase/transpeptidase-like"/>
    <property type="match status" value="1"/>
</dbReference>
<dbReference type="InterPro" id="IPR012338">
    <property type="entry name" value="Beta-lactam/transpept-like"/>
</dbReference>
<organism evidence="6 7">
    <name type="scientific">Candidatus Harrisonbacteria bacterium CG10_big_fil_rev_8_21_14_0_10_44_23</name>
    <dbReference type="NCBI Taxonomy" id="1974585"/>
    <lineage>
        <taxon>Bacteria</taxon>
        <taxon>Candidatus Harrisoniibacteriota</taxon>
    </lineage>
</organism>
<feature type="domain" description="Penicillin-binding protein dimerisation" evidence="5">
    <location>
        <begin position="49"/>
        <end position="191"/>
    </location>
</feature>
<evidence type="ECO:0000256" key="3">
    <source>
        <dbReference type="SAM" id="Phobius"/>
    </source>
</evidence>
<dbReference type="Pfam" id="PF00905">
    <property type="entry name" value="Transpeptidase"/>
    <property type="match status" value="1"/>
</dbReference>
<dbReference type="PANTHER" id="PTHR30627:SF1">
    <property type="entry name" value="PEPTIDOGLYCAN D,D-TRANSPEPTIDASE FTSI"/>
    <property type="match status" value="1"/>
</dbReference>
<evidence type="ECO:0008006" key="8">
    <source>
        <dbReference type="Google" id="ProtNLM"/>
    </source>
</evidence>
<dbReference type="InterPro" id="IPR001460">
    <property type="entry name" value="PCN-bd_Tpept"/>
</dbReference>
<evidence type="ECO:0000256" key="2">
    <source>
        <dbReference type="ARBA" id="ARBA00023136"/>
    </source>
</evidence>
<keyword evidence="3" id="KW-0812">Transmembrane</keyword>
<evidence type="ECO:0000313" key="7">
    <source>
        <dbReference type="Proteomes" id="UP000229615"/>
    </source>
</evidence>
<sequence>MKGRLLFLNGIAALGFILISFTVYNLQIGNGDYYVSRANAQNEAAQTFEAKRGNIYFTDKYGAKVPAAITKEFPKIFAVPKEIKNKGVDIEETARLLSEITGLEVGEIEEKLGKENREYELLVDKADEELAARVGRLGIEGIYVDAEKHRYYPLGEQGAQVLGFVGLSENNDLPTGLYGVEAYHNESLVGEARRFRFGSLTDSIPGEDINLTIDTNIQGQAEEILRNLMERYSAEGGSVIVQNPQTGEILAMVNAPNFDPNNYSEVGDVSNFRNAVVQSIYEPGSIFKIITVAAGIDSGAITPRTSFYDTGEAVLNGKTIRNWDLKAYGNMTIAEGIEHSVNTAMVFAEQRIGHETFYKYLKDFGLKEFSDIDLPGEALGSLAPLEKDIQDINYATASFGQGVSVTPIRLITAISAIANDGVLMRPYIDANKNPARVRRVVDVETARQVTDIMVSAVKINYVADIPHYDVAGKTGTAQVPDLKNGGYLEFSEGLINTYVGFAPASHPQFTILIKLDKPAGSPLAGQTVVPAFKELAEFILNYYQIPPDNLDD</sequence>
<dbReference type="Proteomes" id="UP000229615">
    <property type="component" value="Unassembled WGS sequence"/>
</dbReference>
<protein>
    <recommendedName>
        <fullName evidence="8">Penicillin-binding protein 2</fullName>
    </recommendedName>
</protein>
<feature type="transmembrane region" description="Helical" evidence="3">
    <location>
        <begin position="7"/>
        <end position="26"/>
    </location>
</feature>
<dbReference type="PANTHER" id="PTHR30627">
    <property type="entry name" value="PEPTIDOGLYCAN D,D-TRANSPEPTIDASE"/>
    <property type="match status" value="1"/>
</dbReference>
<dbReference type="GO" id="GO:0008658">
    <property type="term" value="F:penicillin binding"/>
    <property type="evidence" value="ECO:0007669"/>
    <property type="project" value="InterPro"/>
</dbReference>
<evidence type="ECO:0000256" key="1">
    <source>
        <dbReference type="ARBA" id="ARBA00004370"/>
    </source>
</evidence>
<dbReference type="Gene3D" id="3.30.450.330">
    <property type="match status" value="1"/>
</dbReference>
<name>A0A2H0UQ26_9BACT</name>
<comment type="caution">
    <text evidence="6">The sequence shown here is derived from an EMBL/GenBank/DDBJ whole genome shotgun (WGS) entry which is preliminary data.</text>
</comment>
<dbReference type="Gene3D" id="3.40.710.10">
    <property type="entry name" value="DD-peptidase/beta-lactamase superfamily"/>
    <property type="match status" value="1"/>
</dbReference>
<dbReference type="InterPro" id="IPR005311">
    <property type="entry name" value="PBP_dimer"/>
</dbReference>
<dbReference type="EMBL" id="PFBB01000022">
    <property type="protein sequence ID" value="PIR88493.1"/>
    <property type="molecule type" value="Genomic_DNA"/>
</dbReference>
<feature type="domain" description="Penicillin-binding protein transpeptidase" evidence="4">
    <location>
        <begin position="237"/>
        <end position="535"/>
    </location>
</feature>
<dbReference type="GO" id="GO:0071555">
    <property type="term" value="P:cell wall organization"/>
    <property type="evidence" value="ECO:0007669"/>
    <property type="project" value="TreeGrafter"/>
</dbReference>
<comment type="subcellular location">
    <subcellularLocation>
        <location evidence="1">Membrane</location>
    </subcellularLocation>
</comment>
<evidence type="ECO:0000313" key="6">
    <source>
        <dbReference type="EMBL" id="PIR88493.1"/>
    </source>
</evidence>
<dbReference type="InterPro" id="IPR036138">
    <property type="entry name" value="PBP_dimer_sf"/>
</dbReference>
<evidence type="ECO:0000259" key="4">
    <source>
        <dbReference type="Pfam" id="PF00905"/>
    </source>
</evidence>
<evidence type="ECO:0000259" key="5">
    <source>
        <dbReference type="Pfam" id="PF03717"/>
    </source>
</evidence>
<reference evidence="7" key="1">
    <citation type="submission" date="2017-09" db="EMBL/GenBank/DDBJ databases">
        <title>Depth-based differentiation of microbial function through sediment-hosted aquifers and enrichment of novel symbionts in the deep terrestrial subsurface.</title>
        <authorList>
            <person name="Probst A.J."/>
            <person name="Ladd B."/>
            <person name="Jarett J.K."/>
            <person name="Geller-Mcgrath D.E."/>
            <person name="Sieber C.M.K."/>
            <person name="Emerson J.B."/>
            <person name="Anantharaman K."/>
            <person name="Thomas B.C."/>
            <person name="Malmstrom R."/>
            <person name="Stieglmeier M."/>
            <person name="Klingl A."/>
            <person name="Woyke T."/>
            <person name="Ryan C.M."/>
            <person name="Banfield J.F."/>
        </authorList>
    </citation>
    <scope>NUCLEOTIDE SEQUENCE [LARGE SCALE GENOMIC DNA]</scope>
</reference>
<gene>
    <name evidence="6" type="ORF">COU09_02015</name>
</gene>
<proteinExistence type="predicted"/>
<dbReference type="InterPro" id="IPR050515">
    <property type="entry name" value="Beta-lactam/transpept"/>
</dbReference>
<keyword evidence="2 3" id="KW-0472">Membrane</keyword>
<dbReference type="AlphaFoldDB" id="A0A2H0UQ26"/>
<dbReference type="SUPFAM" id="SSF56519">
    <property type="entry name" value="Penicillin binding protein dimerisation domain"/>
    <property type="match status" value="1"/>
</dbReference>
<keyword evidence="3" id="KW-1133">Transmembrane helix</keyword>
<dbReference type="Pfam" id="PF03717">
    <property type="entry name" value="PBP_dimer"/>
    <property type="match status" value="1"/>
</dbReference>
<accession>A0A2H0UQ26</accession>
<dbReference type="Gene3D" id="3.90.1310.10">
    <property type="entry name" value="Penicillin-binding protein 2a (Domain 2)"/>
    <property type="match status" value="1"/>
</dbReference>
<dbReference type="GO" id="GO:0005886">
    <property type="term" value="C:plasma membrane"/>
    <property type="evidence" value="ECO:0007669"/>
    <property type="project" value="TreeGrafter"/>
</dbReference>